<comment type="pathway">
    <text evidence="2">Protein modification; protein ubiquitination.</text>
</comment>
<feature type="compositionally biased region" description="Polar residues" evidence="11">
    <location>
        <begin position="401"/>
        <end position="456"/>
    </location>
</feature>
<evidence type="ECO:0000256" key="6">
    <source>
        <dbReference type="ARBA" id="ARBA00022737"/>
    </source>
</evidence>
<evidence type="ECO:0000259" key="12">
    <source>
        <dbReference type="PROSITE" id="PS50004"/>
    </source>
</evidence>
<dbReference type="OrthoDB" id="423283at2759"/>
<feature type="compositionally biased region" description="Low complexity" evidence="11">
    <location>
        <begin position="163"/>
        <end position="191"/>
    </location>
</feature>
<evidence type="ECO:0000259" key="15">
    <source>
        <dbReference type="PROSITE" id="PS50237"/>
    </source>
</evidence>
<proteinExistence type="predicted"/>
<gene>
    <name evidence="16" type="ORF">PVAND_004793</name>
</gene>
<dbReference type="GO" id="GO:0016567">
    <property type="term" value="P:protein ubiquitination"/>
    <property type="evidence" value="ECO:0007669"/>
    <property type="project" value="UniProtKB-ARBA"/>
</dbReference>
<dbReference type="InterPro" id="IPR001202">
    <property type="entry name" value="WW_dom"/>
</dbReference>
<name>A0A9J6BYU0_POLVA</name>
<dbReference type="Gene3D" id="3.30.2410.10">
    <property type="entry name" value="Hect, E3 ligase catalytic domain"/>
    <property type="match status" value="1"/>
</dbReference>
<dbReference type="FunFam" id="2.60.40.150:FF:000024">
    <property type="entry name" value="E3 ubiquitin-protein ligase"/>
    <property type="match status" value="1"/>
</dbReference>
<dbReference type="InterPro" id="IPR035892">
    <property type="entry name" value="C2_domain_sf"/>
</dbReference>
<dbReference type="GO" id="GO:0061630">
    <property type="term" value="F:ubiquitin protein ligase activity"/>
    <property type="evidence" value="ECO:0007669"/>
    <property type="project" value="UniProtKB-EC"/>
</dbReference>
<dbReference type="CDD" id="cd08382">
    <property type="entry name" value="C2_Smurf-like"/>
    <property type="match status" value="1"/>
</dbReference>
<dbReference type="PROSITE" id="PS50020">
    <property type="entry name" value="WW_DOMAIN_2"/>
    <property type="match status" value="3"/>
</dbReference>
<dbReference type="FunFam" id="2.20.70.10:FF:000017">
    <property type="entry name" value="E3 ubiquitin-protein ligase"/>
    <property type="match status" value="1"/>
</dbReference>
<dbReference type="Pfam" id="PF01344">
    <property type="entry name" value="Kelch_1"/>
    <property type="match status" value="1"/>
</dbReference>
<feature type="domain" description="WW" evidence="13">
    <location>
        <begin position="499"/>
        <end position="532"/>
    </location>
</feature>
<feature type="domain" description="WW" evidence="13">
    <location>
        <begin position="190"/>
        <end position="223"/>
    </location>
</feature>
<dbReference type="SMART" id="SM00239">
    <property type="entry name" value="C2"/>
    <property type="match status" value="1"/>
</dbReference>
<feature type="compositionally biased region" description="Polar residues" evidence="11">
    <location>
        <begin position="276"/>
        <end position="301"/>
    </location>
</feature>
<feature type="region of interest" description="Disordered" evidence="11">
    <location>
        <begin position="214"/>
        <end position="346"/>
    </location>
</feature>
<comment type="catalytic activity">
    <reaction evidence="1">
        <text>S-ubiquitinyl-[E2 ubiquitin-conjugating enzyme]-L-cysteine + [acceptor protein]-L-lysine = [E2 ubiquitin-conjugating enzyme]-L-cysteine + N(6)-ubiquitinyl-[acceptor protein]-L-lysine.</text>
        <dbReference type="EC" id="2.3.2.26"/>
    </reaction>
</comment>
<dbReference type="InterPro" id="IPR011333">
    <property type="entry name" value="SKP1/BTB/POZ_sf"/>
</dbReference>
<keyword evidence="4" id="KW-0880">Kelch repeat</keyword>
<dbReference type="InterPro" id="IPR036020">
    <property type="entry name" value="WW_dom_sf"/>
</dbReference>
<evidence type="ECO:0000256" key="1">
    <source>
        <dbReference type="ARBA" id="ARBA00000885"/>
    </source>
</evidence>
<dbReference type="GO" id="GO:0005737">
    <property type="term" value="C:cytoplasm"/>
    <property type="evidence" value="ECO:0007669"/>
    <property type="project" value="UniProtKB-ARBA"/>
</dbReference>
<evidence type="ECO:0000259" key="14">
    <source>
        <dbReference type="PROSITE" id="PS50097"/>
    </source>
</evidence>
<evidence type="ECO:0000256" key="8">
    <source>
        <dbReference type="ARBA" id="ARBA00068653"/>
    </source>
</evidence>
<dbReference type="FunFam" id="3.30.2160.10:FF:000001">
    <property type="entry name" value="E3 ubiquitin-protein ligase NEDD4-like"/>
    <property type="match status" value="1"/>
</dbReference>
<dbReference type="GO" id="GO:0030514">
    <property type="term" value="P:negative regulation of BMP signaling pathway"/>
    <property type="evidence" value="ECO:0007669"/>
    <property type="project" value="TreeGrafter"/>
</dbReference>
<dbReference type="SUPFAM" id="SSF50965">
    <property type="entry name" value="Galactose oxidase, central domain"/>
    <property type="match status" value="1"/>
</dbReference>
<dbReference type="PROSITE" id="PS01159">
    <property type="entry name" value="WW_DOMAIN_1"/>
    <property type="match status" value="2"/>
</dbReference>
<dbReference type="InterPro" id="IPR000008">
    <property type="entry name" value="C2_dom"/>
</dbReference>
<dbReference type="InterPro" id="IPR035983">
    <property type="entry name" value="Hect_E3_ubiquitin_ligase"/>
</dbReference>
<feature type="domain" description="BTB" evidence="14">
    <location>
        <begin position="1073"/>
        <end position="1145"/>
    </location>
</feature>
<keyword evidence="6" id="KW-0677">Repeat</keyword>
<dbReference type="CDD" id="cd00078">
    <property type="entry name" value="HECTc"/>
    <property type="match status" value="1"/>
</dbReference>
<feature type="compositionally biased region" description="Low complexity" evidence="11">
    <location>
        <begin position="623"/>
        <end position="651"/>
    </location>
</feature>
<dbReference type="GO" id="GO:0030154">
    <property type="term" value="P:cell differentiation"/>
    <property type="evidence" value="ECO:0007669"/>
    <property type="project" value="UniProtKB-ARBA"/>
</dbReference>
<evidence type="ECO:0000256" key="4">
    <source>
        <dbReference type="ARBA" id="ARBA00022441"/>
    </source>
</evidence>
<sequence length="1618" mass="180900">MDRRNGAHSKIRITILGARNLARKDLFRLPDPFAKVIVDGGQVFTTDACKATVDPKWSSHYDLFLARGDGITISIWNQKKVLKNSSSGFMGCVRITSSTVQRLKDTGYQRLDLGKISPDDPTPVKGQIIISLLSRDALSGAGNPIAIVGPAGEVHGPDEDENNSTTTTTTSNNSEQKNTSNNNNNNNNSSNLPEGWEERKTADGRSYYVNHVSRTTQWSRPTQPASVAAVANTGNASPQTPVTTNGHHHHHASESNNNVSNNTNSSNNQIAAGPSRSATMNNIEQSSSNGSLNIESLTTSTNRRHSTENIIGQTTNTNGEISNSCSTNSIENKTASSPTSGNNTTALNSIHVQNLTTQLGSLAIETNSNDSTQQQQQQTPQHLNTPTVATATNTRILNKSTNLSSTQQQQVPPNITAPMNSERSRSPPTNLRNEDNSFNNTPQRSAEVIQNRNATDAQRARRTSRSQDESQRRQRQRQVRQVPTIIGAVRPNATTRPAIDLPPGYEMRTTQQGQVYFFHIPTGVSTWHDPRIPRDFDIQTLTAEQLGALPSGWEQRKTASGRDYFVNHNNRTTQFTDPRLNGQVLNALRRSVAAQASSGAQPQVSNGPTAIIRANVITNTAVTNNLSSPSSQQHQTSSQQANSTTTTTTGSNAIPNYLPVELLESELPKYRRDLVGKLRALRSELQALQPQSGHCRLEVSRTEIFEESYRLVMKMRPKDMRKRLMVKFRNEEGLDYGGIAREWLHLLSREMLNPQYGLFQYSRDDQYTLQINPDSSINPDHLSYFHFVGRILGIAVFHGHCLDAGFTLPFYKQLLNKPITLPDIEAVDPELHRSLTWMLENDITNVMYSTFSVENNSFGVLKVHELKPNGAQIIVTEDNKREYVKLYVNYRFMRGIEQQFLALQKGFCELIPNQLLRPFDERELELVICGISNIDVNDWKQYTRLKHCSPETPQVIWFWQVVESYTPEMRARLLQFVTGSSRVPLQGFKALQGNTGAATPRLFTIHLTHDVPIQNLPKAHTCFNRIDLPPYDSYQLLYDKLSQAVEETCGFAVDYYTNFFKNLKLIYDDERFFDVELHCESNGKEQNIIKAHRIVLSASSRYFDAMFGNDFNENKNKIVKFHSISYSILKELIGFIYTGKIEINQVNVQELLAAADMLQLTEVVDGCSMYLCRELHPSNALGILRFAEAHNCKELAESALSFINSHFPEVAEQDEILEISSQMFSRLISSEMIRVDSEYQVFSAAMRWVKHEISNRKRFVFDILANVRLSLVSMRLIEAEIAQCRDMSLKIALISLKKDLTLRRGQLVPVSANPRLGAKKSIYVIGGSKRESTSGWTNDCIFDSVIKYDIFRREWVDVAPMAVGRILPGVTVLNSKIFVVGGERGSQIFANGEVYDPITNTWENLPAMMTPRCEFGLCSLGGTIYAIGGWIGEDIGDSIECYDPIRKSWQTVDKLPEARFSMGLVSFEGLIYIVGGCTQSSRHLPDLISYNPVTKEFTHLSKMQTARCQMGVAILGRHLYVVGGNSSHQEVLQSVEKYSFDDDKWTSVSPMTTARASPAVSSADGVLYVAGGDQTCEVNFYRAQITINSFECYNPLTDTWKTCPSLPTSRSEAGSVVI</sequence>
<dbReference type="PANTHER" id="PTHR11254:SF395">
    <property type="entry name" value="E3 UBIQUITIN-PROTEIN LIGASE SMURF1"/>
    <property type="match status" value="1"/>
</dbReference>
<dbReference type="InterPro" id="IPR011043">
    <property type="entry name" value="Gal_Oxase/kelch_b-propeller"/>
</dbReference>
<dbReference type="InterPro" id="IPR006652">
    <property type="entry name" value="Kelch_1"/>
</dbReference>
<evidence type="ECO:0000259" key="13">
    <source>
        <dbReference type="PROSITE" id="PS50020"/>
    </source>
</evidence>
<dbReference type="SUPFAM" id="SSF54695">
    <property type="entry name" value="POZ domain"/>
    <property type="match status" value="1"/>
</dbReference>
<feature type="domain" description="WW" evidence="13">
    <location>
        <begin position="547"/>
        <end position="580"/>
    </location>
</feature>
<dbReference type="Gene3D" id="3.30.2160.10">
    <property type="entry name" value="Hect, E3 ligase catalytic domain"/>
    <property type="match status" value="1"/>
</dbReference>
<evidence type="ECO:0000313" key="17">
    <source>
        <dbReference type="Proteomes" id="UP001107558"/>
    </source>
</evidence>
<feature type="region of interest" description="Disordered" evidence="11">
    <location>
        <begin position="401"/>
        <end position="481"/>
    </location>
</feature>
<dbReference type="InterPro" id="IPR015915">
    <property type="entry name" value="Kelch-typ_b-propeller"/>
</dbReference>
<evidence type="ECO:0000256" key="3">
    <source>
        <dbReference type="ARBA" id="ARBA00012485"/>
    </source>
</evidence>
<dbReference type="SUPFAM" id="SSF49562">
    <property type="entry name" value="C2 domain (Calcium/lipid-binding domain, CaLB)"/>
    <property type="match status" value="1"/>
</dbReference>
<evidence type="ECO:0000256" key="10">
    <source>
        <dbReference type="PROSITE-ProRule" id="PRU00104"/>
    </source>
</evidence>
<dbReference type="Gene3D" id="2.120.10.80">
    <property type="entry name" value="Kelch-type beta propeller"/>
    <property type="match status" value="2"/>
</dbReference>
<dbReference type="PROSITE" id="PS50097">
    <property type="entry name" value="BTB"/>
    <property type="match status" value="1"/>
</dbReference>
<organism evidence="16 17">
    <name type="scientific">Polypedilum vanderplanki</name>
    <name type="common">Sleeping chironomid midge</name>
    <dbReference type="NCBI Taxonomy" id="319348"/>
    <lineage>
        <taxon>Eukaryota</taxon>
        <taxon>Metazoa</taxon>
        <taxon>Ecdysozoa</taxon>
        <taxon>Arthropoda</taxon>
        <taxon>Hexapoda</taxon>
        <taxon>Insecta</taxon>
        <taxon>Pterygota</taxon>
        <taxon>Neoptera</taxon>
        <taxon>Endopterygota</taxon>
        <taxon>Diptera</taxon>
        <taxon>Nematocera</taxon>
        <taxon>Chironomoidea</taxon>
        <taxon>Chironomidae</taxon>
        <taxon>Chironominae</taxon>
        <taxon>Polypedilum</taxon>
        <taxon>Polypedilum</taxon>
    </lineage>
</organism>
<dbReference type="GO" id="GO:0045879">
    <property type="term" value="P:negative regulation of smoothened signaling pathway"/>
    <property type="evidence" value="ECO:0007669"/>
    <property type="project" value="UniProtKB-ARBA"/>
</dbReference>
<dbReference type="PROSITE" id="PS50004">
    <property type="entry name" value="C2"/>
    <property type="match status" value="1"/>
</dbReference>
<dbReference type="EC" id="2.3.2.26" evidence="3"/>
<feature type="compositionally biased region" description="Polar residues" evidence="11">
    <location>
        <begin position="308"/>
        <end position="346"/>
    </location>
</feature>
<dbReference type="GO" id="GO:0043161">
    <property type="term" value="P:proteasome-mediated ubiquitin-dependent protein catabolic process"/>
    <property type="evidence" value="ECO:0007669"/>
    <property type="project" value="TreeGrafter"/>
</dbReference>
<feature type="active site" description="Glycyl thioester intermediate" evidence="10">
    <location>
        <position position="1022"/>
    </location>
</feature>
<evidence type="ECO:0000256" key="9">
    <source>
        <dbReference type="ARBA" id="ARBA00079482"/>
    </source>
</evidence>
<dbReference type="InterPro" id="IPR050409">
    <property type="entry name" value="E3_ubiq-protein_ligase"/>
</dbReference>
<dbReference type="SMART" id="SM00225">
    <property type="entry name" value="BTB"/>
    <property type="match status" value="1"/>
</dbReference>
<dbReference type="Pfam" id="PF00168">
    <property type="entry name" value="C2"/>
    <property type="match status" value="1"/>
</dbReference>
<evidence type="ECO:0000256" key="2">
    <source>
        <dbReference type="ARBA" id="ARBA00004906"/>
    </source>
</evidence>
<comment type="caution">
    <text evidence="16">The sequence shown here is derived from an EMBL/GenBank/DDBJ whole genome shotgun (WGS) entry which is preliminary data.</text>
</comment>
<keyword evidence="5" id="KW-0808">Transferase</keyword>
<dbReference type="SMART" id="SM00119">
    <property type="entry name" value="HECTc"/>
    <property type="match status" value="1"/>
</dbReference>
<dbReference type="Proteomes" id="UP001107558">
    <property type="component" value="Chromosome 2"/>
</dbReference>
<dbReference type="Pfam" id="PF00632">
    <property type="entry name" value="HECT"/>
    <property type="match status" value="1"/>
</dbReference>
<evidence type="ECO:0000313" key="16">
    <source>
        <dbReference type="EMBL" id="KAG5674848.1"/>
    </source>
</evidence>
<dbReference type="SMART" id="SM00456">
    <property type="entry name" value="WW"/>
    <property type="match status" value="3"/>
</dbReference>
<feature type="compositionally biased region" description="Low complexity" evidence="11">
    <location>
        <begin position="254"/>
        <end position="268"/>
    </location>
</feature>
<dbReference type="Gene3D" id="3.90.1750.10">
    <property type="entry name" value="Hect, E3 ligase catalytic domains"/>
    <property type="match status" value="1"/>
</dbReference>
<dbReference type="Pfam" id="PF00397">
    <property type="entry name" value="WW"/>
    <property type="match status" value="3"/>
</dbReference>
<dbReference type="SUPFAM" id="SSF56204">
    <property type="entry name" value="Hect, E3 ligase catalytic domain"/>
    <property type="match status" value="1"/>
</dbReference>
<dbReference type="FunFam" id="3.90.1750.10:FF:000079">
    <property type="entry name" value="E3 ubiquitin-protein ligase"/>
    <property type="match status" value="1"/>
</dbReference>
<protein>
    <recommendedName>
        <fullName evidence="8">E3 ubiquitin-protein ligase SMURF1</fullName>
        <ecNumber evidence="3">2.3.2.26</ecNumber>
    </recommendedName>
    <alternativeName>
        <fullName evidence="9">HECT-type E3 ubiquitin transferase SMURF1</fullName>
    </alternativeName>
</protein>
<feature type="domain" description="C2" evidence="12">
    <location>
        <begin position="1"/>
        <end position="113"/>
    </location>
</feature>
<dbReference type="Gene3D" id="2.60.40.150">
    <property type="entry name" value="C2 domain"/>
    <property type="match status" value="1"/>
</dbReference>
<feature type="region of interest" description="Disordered" evidence="11">
    <location>
        <begin position="148"/>
        <end position="198"/>
    </location>
</feature>
<dbReference type="Gene3D" id="3.30.710.10">
    <property type="entry name" value="Potassium Channel Kv1.1, Chain A"/>
    <property type="match status" value="1"/>
</dbReference>
<dbReference type="GO" id="GO:0003779">
    <property type="term" value="F:actin binding"/>
    <property type="evidence" value="ECO:0007669"/>
    <property type="project" value="UniProtKB-KW"/>
</dbReference>
<dbReference type="Pfam" id="PF24681">
    <property type="entry name" value="Kelch_KLHDC2_KLHL20_DRC7"/>
    <property type="match status" value="1"/>
</dbReference>
<accession>A0A9J6BYU0</accession>
<keyword evidence="7 10" id="KW-0833">Ubl conjugation pathway</keyword>
<dbReference type="InterPro" id="IPR011705">
    <property type="entry name" value="BACK"/>
</dbReference>
<dbReference type="GO" id="GO:0048260">
    <property type="term" value="P:positive regulation of receptor-mediated endocytosis"/>
    <property type="evidence" value="ECO:0007669"/>
    <property type="project" value="UniProtKB-ARBA"/>
</dbReference>
<dbReference type="EMBL" id="JADBJN010000002">
    <property type="protein sequence ID" value="KAG5674848.1"/>
    <property type="molecule type" value="Genomic_DNA"/>
</dbReference>
<dbReference type="InterPro" id="IPR000569">
    <property type="entry name" value="HECT_dom"/>
</dbReference>
<feature type="compositionally biased region" description="Polar residues" evidence="11">
    <location>
        <begin position="214"/>
        <end position="225"/>
    </location>
</feature>
<dbReference type="InterPro" id="IPR000210">
    <property type="entry name" value="BTB/POZ_dom"/>
</dbReference>
<dbReference type="SMART" id="SM00612">
    <property type="entry name" value="Kelch"/>
    <property type="match status" value="6"/>
</dbReference>
<dbReference type="Gene3D" id="2.20.70.10">
    <property type="match status" value="3"/>
</dbReference>
<dbReference type="FunFam" id="3.30.2410.10:FF:000001">
    <property type="entry name" value="E3 ubiquitin-protein ligase NEDD4-like"/>
    <property type="match status" value="1"/>
</dbReference>
<dbReference type="PROSITE" id="PS50237">
    <property type="entry name" value="HECT"/>
    <property type="match status" value="1"/>
</dbReference>
<dbReference type="Pfam" id="PF00651">
    <property type="entry name" value="BTB"/>
    <property type="match status" value="1"/>
</dbReference>
<dbReference type="SMART" id="SM00875">
    <property type="entry name" value="BACK"/>
    <property type="match status" value="1"/>
</dbReference>
<evidence type="ECO:0000256" key="7">
    <source>
        <dbReference type="ARBA" id="ARBA00022786"/>
    </source>
</evidence>
<evidence type="ECO:0000256" key="11">
    <source>
        <dbReference type="SAM" id="MobiDB-lite"/>
    </source>
</evidence>
<dbReference type="Gene3D" id="1.25.40.420">
    <property type="match status" value="1"/>
</dbReference>
<dbReference type="SUPFAM" id="SSF51045">
    <property type="entry name" value="WW domain"/>
    <property type="match status" value="3"/>
</dbReference>
<dbReference type="PANTHER" id="PTHR11254">
    <property type="entry name" value="HECT DOMAIN UBIQUITIN-PROTEIN LIGASE"/>
    <property type="match status" value="1"/>
</dbReference>
<dbReference type="FunFam" id="1.25.40.420:FF:000001">
    <property type="entry name" value="Kelch-like family member 12"/>
    <property type="match status" value="1"/>
</dbReference>
<dbReference type="FunFam" id="2.20.70.10:FF:000014">
    <property type="entry name" value="E3 ubiquitin-protein ligase SMURF1"/>
    <property type="match status" value="1"/>
</dbReference>
<reference evidence="16" key="1">
    <citation type="submission" date="2021-03" db="EMBL/GenBank/DDBJ databases">
        <title>Chromosome level genome of the anhydrobiotic midge Polypedilum vanderplanki.</title>
        <authorList>
            <person name="Yoshida Y."/>
            <person name="Kikawada T."/>
            <person name="Gusev O."/>
        </authorList>
    </citation>
    <scope>NUCLEOTIDE SEQUENCE</scope>
    <source>
        <strain evidence="16">NIAS01</strain>
        <tissue evidence="16">Whole body or cell culture</tissue>
    </source>
</reference>
<feature type="domain" description="HECT" evidence="15">
    <location>
        <begin position="716"/>
        <end position="1054"/>
    </location>
</feature>
<keyword evidence="17" id="KW-1185">Reference proteome</keyword>
<feature type="region of interest" description="Disordered" evidence="11">
    <location>
        <begin position="623"/>
        <end position="654"/>
    </location>
</feature>
<feature type="compositionally biased region" description="Polar residues" evidence="11">
    <location>
        <begin position="232"/>
        <end position="244"/>
    </location>
</feature>
<dbReference type="Pfam" id="PF07707">
    <property type="entry name" value="BACK"/>
    <property type="match status" value="1"/>
</dbReference>
<dbReference type="CDD" id="cd00201">
    <property type="entry name" value="WW"/>
    <property type="match status" value="3"/>
</dbReference>
<evidence type="ECO:0000256" key="5">
    <source>
        <dbReference type="ARBA" id="ARBA00022679"/>
    </source>
</evidence>